<evidence type="ECO:0000313" key="1">
    <source>
        <dbReference type="EMBL" id="KUM47206.1"/>
    </source>
</evidence>
<gene>
    <name evidence="1" type="ORF">ABT39_MTgene6212</name>
</gene>
<protein>
    <recommendedName>
        <fullName evidence="2">Reverse transcriptase domain-containing protein</fullName>
    </recommendedName>
</protein>
<geneLocation type="mitochondrion" evidence="1"/>
<proteinExistence type="predicted"/>
<dbReference type="EMBL" id="LKAM01000008">
    <property type="protein sequence ID" value="KUM47206.1"/>
    <property type="molecule type" value="Genomic_DNA"/>
</dbReference>
<evidence type="ECO:0008006" key="2">
    <source>
        <dbReference type="Google" id="ProtNLM"/>
    </source>
</evidence>
<keyword evidence="1" id="KW-0496">Mitochondrion</keyword>
<sequence>MEWARAFGLDALFIKIDFEKEYDLVEWSFILAMLKALSFGPSFLCAIEMLFGAA</sequence>
<dbReference type="AlphaFoldDB" id="A0A101LXJ9"/>
<accession>A0A101LXJ9</accession>
<comment type="caution">
    <text evidence="1">The sequence shown here is derived from an EMBL/GenBank/DDBJ whole genome shotgun (WGS) entry which is preliminary data.</text>
</comment>
<organism evidence="1">
    <name type="scientific">Picea glauca</name>
    <name type="common">White spruce</name>
    <name type="synonym">Pinus glauca</name>
    <dbReference type="NCBI Taxonomy" id="3330"/>
    <lineage>
        <taxon>Eukaryota</taxon>
        <taxon>Viridiplantae</taxon>
        <taxon>Streptophyta</taxon>
        <taxon>Embryophyta</taxon>
        <taxon>Tracheophyta</taxon>
        <taxon>Spermatophyta</taxon>
        <taxon>Pinopsida</taxon>
        <taxon>Pinidae</taxon>
        <taxon>Conifers I</taxon>
        <taxon>Pinales</taxon>
        <taxon>Pinaceae</taxon>
        <taxon>Picea</taxon>
    </lineage>
</organism>
<reference evidence="1" key="1">
    <citation type="journal article" date="2015" name="Genome Biol. Evol.">
        <title>Organellar Genomes of White Spruce (Picea glauca): Assembly and Annotation.</title>
        <authorList>
            <person name="Jackman S.D."/>
            <person name="Warren R.L."/>
            <person name="Gibb E.A."/>
            <person name="Vandervalk B.P."/>
            <person name="Mohamadi H."/>
            <person name="Chu J."/>
            <person name="Raymond A."/>
            <person name="Pleasance S."/>
            <person name="Coope R."/>
            <person name="Wildung M.R."/>
            <person name="Ritland C.E."/>
            <person name="Bousquet J."/>
            <person name="Jones S.J."/>
            <person name="Bohlmann J."/>
            <person name="Birol I."/>
        </authorList>
    </citation>
    <scope>NUCLEOTIDE SEQUENCE [LARGE SCALE GENOMIC DNA]</scope>
    <source>
        <tissue evidence="1">Flushing bud</tissue>
    </source>
</reference>
<name>A0A101LXJ9_PICGL</name>